<proteinExistence type="predicted"/>
<keyword evidence="2" id="KW-1185">Reference proteome</keyword>
<accession>A0AAV3NK51</accession>
<name>A0AAV3NK51_LITER</name>
<evidence type="ECO:0000313" key="1">
    <source>
        <dbReference type="EMBL" id="GAA0139318.1"/>
    </source>
</evidence>
<gene>
    <name evidence="1" type="ORF">LIER_35065</name>
</gene>
<reference evidence="1 2" key="1">
    <citation type="submission" date="2024-01" db="EMBL/GenBank/DDBJ databases">
        <title>The complete chloroplast genome sequence of Lithospermum erythrorhizon: insights into the phylogenetic relationship among Boraginaceae species and the maternal lineages of purple gromwells.</title>
        <authorList>
            <person name="Okada T."/>
            <person name="Watanabe K."/>
        </authorList>
    </citation>
    <scope>NUCLEOTIDE SEQUENCE [LARGE SCALE GENOMIC DNA]</scope>
</reference>
<dbReference type="Proteomes" id="UP001454036">
    <property type="component" value="Unassembled WGS sequence"/>
</dbReference>
<evidence type="ECO:0000313" key="2">
    <source>
        <dbReference type="Proteomes" id="UP001454036"/>
    </source>
</evidence>
<dbReference type="AlphaFoldDB" id="A0AAV3NK51"/>
<sequence length="85" mass="9565">MSRDTISTPQPFSPRQLIRLMSNIFSDTSLSEQTITAPFHIHLFLPTEKETRLASENNLMIIVVYFLGLGSFKGRASFTMILDGS</sequence>
<protein>
    <submittedName>
        <fullName evidence="1">Uncharacterized protein</fullName>
    </submittedName>
</protein>
<comment type="caution">
    <text evidence="1">The sequence shown here is derived from an EMBL/GenBank/DDBJ whole genome shotgun (WGS) entry which is preliminary data.</text>
</comment>
<dbReference type="EMBL" id="BAABME010015088">
    <property type="protein sequence ID" value="GAA0139318.1"/>
    <property type="molecule type" value="Genomic_DNA"/>
</dbReference>
<organism evidence="1 2">
    <name type="scientific">Lithospermum erythrorhizon</name>
    <name type="common">Purple gromwell</name>
    <name type="synonym">Lithospermum officinale var. erythrorhizon</name>
    <dbReference type="NCBI Taxonomy" id="34254"/>
    <lineage>
        <taxon>Eukaryota</taxon>
        <taxon>Viridiplantae</taxon>
        <taxon>Streptophyta</taxon>
        <taxon>Embryophyta</taxon>
        <taxon>Tracheophyta</taxon>
        <taxon>Spermatophyta</taxon>
        <taxon>Magnoliopsida</taxon>
        <taxon>eudicotyledons</taxon>
        <taxon>Gunneridae</taxon>
        <taxon>Pentapetalae</taxon>
        <taxon>asterids</taxon>
        <taxon>lamiids</taxon>
        <taxon>Boraginales</taxon>
        <taxon>Boraginaceae</taxon>
        <taxon>Boraginoideae</taxon>
        <taxon>Lithospermeae</taxon>
        <taxon>Lithospermum</taxon>
    </lineage>
</organism>